<protein>
    <submittedName>
        <fullName evidence="7">Transmembrane protein TauE like</fullName>
    </submittedName>
</protein>
<dbReference type="InterPro" id="IPR002781">
    <property type="entry name" value="TM_pro_TauE-like"/>
</dbReference>
<feature type="transmembrane region" description="Helical" evidence="6">
    <location>
        <begin position="53"/>
        <end position="72"/>
    </location>
</feature>
<feature type="transmembrane region" description="Helical" evidence="6">
    <location>
        <begin position="126"/>
        <end position="148"/>
    </location>
</feature>
<dbReference type="PANTHER" id="PTHR14255">
    <property type="entry name" value="CEREBLON"/>
    <property type="match status" value="1"/>
</dbReference>
<feature type="transmembrane region" description="Helical" evidence="6">
    <location>
        <begin position="23"/>
        <end position="47"/>
    </location>
</feature>
<dbReference type="EMBL" id="MVGT01004386">
    <property type="protein sequence ID" value="OUZ99966.1"/>
    <property type="molecule type" value="Genomic_DNA"/>
</dbReference>
<evidence type="ECO:0000256" key="1">
    <source>
        <dbReference type="ARBA" id="ARBA00004141"/>
    </source>
</evidence>
<dbReference type="OrthoDB" id="434519at2759"/>
<evidence type="ECO:0000256" key="3">
    <source>
        <dbReference type="ARBA" id="ARBA00022692"/>
    </source>
</evidence>
<sequence length="339" mass="37554">MGAAVSTVYYNLKRTHPTLDVPIIDYNLALLIQPMLLLGISIGVALSVILADWMVTILLIILCIGASTMSFFKGVEAWRKETKFKKVPILENIYWKELGLLVFVWVVFLVIQIVKNKTATCSTTYWVLYSIQIPFSVGVALYEAVSLYTGKKVIASKGEAGTEWKVHQLFLYCFLGVLAGMVGGLLGLGGGFILGPLFLELGIPPQVSSATATFAMTFSSSMSVVEFYLLNRFPVPYALYFLAVATVAAFVGQHVVRKMIIILGRASLIIFFLVFTIFISAILLVILLSMVQNKDVRISHKDIQMSTCSQCTISAEARRSNVMDTKQKRTEARRLEHPS</sequence>
<dbReference type="GO" id="GO:0016567">
    <property type="term" value="P:protein ubiquitination"/>
    <property type="evidence" value="ECO:0007669"/>
    <property type="project" value="TreeGrafter"/>
</dbReference>
<dbReference type="PANTHER" id="PTHR14255:SF1">
    <property type="entry name" value="SULFITE EXPORTER TAUE_SAFE FAMILY PROTEIN 3"/>
    <property type="match status" value="1"/>
</dbReference>
<gene>
    <name evidence="7" type="ORF">BVC80_9069g86</name>
</gene>
<accession>A0A200PP17</accession>
<dbReference type="OMA" id="WKRETIT"/>
<evidence type="ECO:0000256" key="5">
    <source>
        <dbReference type="ARBA" id="ARBA00023136"/>
    </source>
</evidence>
<dbReference type="InParanoid" id="A0A200PP17"/>
<comment type="similarity">
    <text evidence="2">Belongs to the 4-toluene sulfonate uptake permease (TSUP) (TC 2.A.102) family.</text>
</comment>
<name>A0A200PP17_MACCD</name>
<reference evidence="7 8" key="1">
    <citation type="journal article" date="2017" name="Mol. Plant">
        <title>The Genome of Medicinal Plant Macleaya cordata Provides New Insights into Benzylisoquinoline Alkaloids Metabolism.</title>
        <authorList>
            <person name="Liu X."/>
            <person name="Liu Y."/>
            <person name="Huang P."/>
            <person name="Ma Y."/>
            <person name="Qing Z."/>
            <person name="Tang Q."/>
            <person name="Cao H."/>
            <person name="Cheng P."/>
            <person name="Zheng Y."/>
            <person name="Yuan Z."/>
            <person name="Zhou Y."/>
            <person name="Liu J."/>
            <person name="Tang Z."/>
            <person name="Zhuo Y."/>
            <person name="Zhang Y."/>
            <person name="Yu L."/>
            <person name="Huang J."/>
            <person name="Yang P."/>
            <person name="Peng Q."/>
            <person name="Zhang J."/>
            <person name="Jiang W."/>
            <person name="Zhang Z."/>
            <person name="Lin K."/>
            <person name="Ro D.K."/>
            <person name="Chen X."/>
            <person name="Xiong X."/>
            <person name="Shang Y."/>
            <person name="Huang S."/>
            <person name="Zeng J."/>
        </authorList>
    </citation>
    <scope>NUCLEOTIDE SEQUENCE [LARGE SCALE GENOMIC DNA]</scope>
    <source>
        <strain evidence="8">cv. BLH2017</strain>
        <tissue evidence="7">Root</tissue>
    </source>
</reference>
<evidence type="ECO:0000256" key="2">
    <source>
        <dbReference type="ARBA" id="ARBA00009142"/>
    </source>
</evidence>
<comment type="caution">
    <text evidence="7">The sequence shown here is derived from an EMBL/GenBank/DDBJ whole genome shotgun (WGS) entry which is preliminary data.</text>
</comment>
<keyword evidence="8" id="KW-1185">Reference proteome</keyword>
<evidence type="ECO:0000256" key="6">
    <source>
        <dbReference type="SAM" id="Phobius"/>
    </source>
</evidence>
<dbReference type="GO" id="GO:0016020">
    <property type="term" value="C:membrane"/>
    <property type="evidence" value="ECO:0007669"/>
    <property type="project" value="UniProtKB-SubCell"/>
</dbReference>
<feature type="transmembrane region" description="Helical" evidence="6">
    <location>
        <begin position="169"/>
        <end position="198"/>
    </location>
</feature>
<feature type="transmembrane region" description="Helical" evidence="6">
    <location>
        <begin position="237"/>
        <end position="256"/>
    </location>
</feature>
<evidence type="ECO:0000256" key="4">
    <source>
        <dbReference type="ARBA" id="ARBA00022989"/>
    </source>
</evidence>
<dbReference type="AlphaFoldDB" id="A0A200PP17"/>
<proteinExistence type="inferred from homology"/>
<comment type="subcellular location">
    <subcellularLocation>
        <location evidence="1">Membrane</location>
        <topology evidence="1">Multi-pass membrane protein</topology>
    </subcellularLocation>
</comment>
<feature type="transmembrane region" description="Helical" evidence="6">
    <location>
        <begin position="93"/>
        <end position="114"/>
    </location>
</feature>
<feature type="transmembrane region" description="Helical" evidence="6">
    <location>
        <begin position="268"/>
        <end position="291"/>
    </location>
</feature>
<keyword evidence="4 6" id="KW-1133">Transmembrane helix</keyword>
<organism evidence="7 8">
    <name type="scientific">Macleaya cordata</name>
    <name type="common">Five-seeded plume-poppy</name>
    <name type="synonym">Bocconia cordata</name>
    <dbReference type="NCBI Taxonomy" id="56857"/>
    <lineage>
        <taxon>Eukaryota</taxon>
        <taxon>Viridiplantae</taxon>
        <taxon>Streptophyta</taxon>
        <taxon>Embryophyta</taxon>
        <taxon>Tracheophyta</taxon>
        <taxon>Spermatophyta</taxon>
        <taxon>Magnoliopsida</taxon>
        <taxon>Ranunculales</taxon>
        <taxon>Papaveraceae</taxon>
        <taxon>Papaveroideae</taxon>
        <taxon>Macleaya</taxon>
    </lineage>
</organism>
<evidence type="ECO:0000313" key="7">
    <source>
        <dbReference type="EMBL" id="OUZ99966.1"/>
    </source>
</evidence>
<evidence type="ECO:0000313" key="8">
    <source>
        <dbReference type="Proteomes" id="UP000195402"/>
    </source>
</evidence>
<keyword evidence="3 6" id="KW-0812">Transmembrane</keyword>
<dbReference type="Pfam" id="PF01925">
    <property type="entry name" value="TauE"/>
    <property type="match status" value="1"/>
</dbReference>
<dbReference type="GO" id="GO:0031464">
    <property type="term" value="C:Cul4A-RING E3 ubiquitin ligase complex"/>
    <property type="evidence" value="ECO:0007669"/>
    <property type="project" value="TreeGrafter"/>
</dbReference>
<dbReference type="STRING" id="56857.A0A200PP17"/>
<feature type="transmembrane region" description="Helical" evidence="6">
    <location>
        <begin position="210"/>
        <end position="230"/>
    </location>
</feature>
<keyword evidence="5 6" id="KW-0472">Membrane</keyword>
<dbReference type="Proteomes" id="UP000195402">
    <property type="component" value="Unassembled WGS sequence"/>
</dbReference>